<dbReference type="EC" id="2.7.13.3" evidence="2"/>
<evidence type="ECO:0000256" key="10">
    <source>
        <dbReference type="SAM" id="Coils"/>
    </source>
</evidence>
<keyword evidence="14" id="KW-1185">Reference proteome</keyword>
<dbReference type="PANTHER" id="PTHR24421:SF10">
    <property type="entry name" value="NITRATE_NITRITE SENSOR PROTEIN NARQ"/>
    <property type="match status" value="1"/>
</dbReference>
<dbReference type="RefSeq" id="WP_101359576.1">
    <property type="nucleotide sequence ID" value="NZ_NKXO01000044.1"/>
</dbReference>
<keyword evidence="10" id="KW-0175">Coiled coil</keyword>
<evidence type="ECO:0000256" key="7">
    <source>
        <dbReference type="ARBA" id="ARBA00022840"/>
    </source>
</evidence>
<name>A0A2N3I8M4_9BACT</name>
<keyword evidence="6 13" id="KW-0418">Kinase</keyword>
<organism evidence="13 14">
    <name type="scientific">Raineya orbicola</name>
    <dbReference type="NCBI Taxonomy" id="2016530"/>
    <lineage>
        <taxon>Bacteria</taxon>
        <taxon>Pseudomonadati</taxon>
        <taxon>Bacteroidota</taxon>
        <taxon>Cytophagia</taxon>
        <taxon>Cytophagales</taxon>
        <taxon>Raineyaceae</taxon>
        <taxon>Raineya</taxon>
    </lineage>
</organism>
<feature type="coiled-coil region" evidence="10">
    <location>
        <begin position="345"/>
        <end position="372"/>
    </location>
</feature>
<evidence type="ECO:0000256" key="2">
    <source>
        <dbReference type="ARBA" id="ARBA00012438"/>
    </source>
</evidence>
<sequence>MKIILCKVSLTSLLFFSYFFLYAQKKTTEYYQKKVDSLKIALQNAKAQKKPLARYYMLLTDCYLDLFKIDSSFYYATEGIEIAKKEKDDAAECRIWGLMASITYFTGDFENGIAWAKKSLEIAQQAGLDSMLVTRLNIVGLFYIETGRNREALQYYEKALQVFENLPESKKSDYVKGDMYRIYANYAEAHENLGEYEKAIPLHEKSYEEAKKLQAYRAMAIARNHLAECHQMLKNYTLPPKYLQEAIELSKQAQDLDMLNQSVLGMSGFYTKQKNFSEAEKYLAQSRKIITEDSSRVSIKSKRNHYQQALALSKEKGDFQQATRYVEKLREIDKIIYQQRSSYALDIANVEYKTLEKEQKAIQAENEKKKAQNFLLVTLIVGLTAITALSIGLFIEARNKLQKERELQIVKSEKEKEMRLKELKAQEVERERIAKDLHDGLGVTLSVIRQNIERATQAYAKEFLMQANELVLEASQDVRRISHNLMPPTLKKFGLVSALSSFCQNIQNPPVIFSAIGFEKRLNENAEMLIFRIAQEAINNAIKYAQATEIFVQIYEDEGTLILQIEDNGKGFDVNEVKNGLGMSSMRSRADLLGAELSIESEKNKGTVVLLTWKMPE</sequence>
<evidence type="ECO:0000313" key="14">
    <source>
        <dbReference type="Proteomes" id="UP000233387"/>
    </source>
</evidence>
<gene>
    <name evidence="13" type="ORF">Rain11_2314</name>
</gene>
<dbReference type="OrthoDB" id="9760839at2"/>
<dbReference type="EMBL" id="NKXO01000044">
    <property type="protein sequence ID" value="PKQ66593.1"/>
    <property type="molecule type" value="Genomic_DNA"/>
</dbReference>
<evidence type="ECO:0000256" key="3">
    <source>
        <dbReference type="ARBA" id="ARBA00022553"/>
    </source>
</evidence>
<dbReference type="Pfam" id="PF07730">
    <property type="entry name" value="HisKA_3"/>
    <property type="match status" value="1"/>
</dbReference>
<dbReference type="PANTHER" id="PTHR24421">
    <property type="entry name" value="NITRATE/NITRITE SENSOR PROTEIN NARX-RELATED"/>
    <property type="match status" value="1"/>
</dbReference>
<evidence type="ECO:0000259" key="12">
    <source>
        <dbReference type="PROSITE" id="PS50109"/>
    </source>
</evidence>
<evidence type="ECO:0000256" key="6">
    <source>
        <dbReference type="ARBA" id="ARBA00022777"/>
    </source>
</evidence>
<dbReference type="InterPro" id="IPR003594">
    <property type="entry name" value="HATPase_dom"/>
</dbReference>
<dbReference type="SMART" id="SM00028">
    <property type="entry name" value="TPR"/>
    <property type="match status" value="5"/>
</dbReference>
<dbReference type="Pfam" id="PF13181">
    <property type="entry name" value="TPR_8"/>
    <property type="match status" value="1"/>
</dbReference>
<dbReference type="InterPro" id="IPR011990">
    <property type="entry name" value="TPR-like_helical_dom_sf"/>
</dbReference>
<evidence type="ECO:0000256" key="4">
    <source>
        <dbReference type="ARBA" id="ARBA00022679"/>
    </source>
</evidence>
<dbReference type="Pfam" id="PF02518">
    <property type="entry name" value="HATPase_c"/>
    <property type="match status" value="1"/>
</dbReference>
<dbReference type="GO" id="GO:0016020">
    <property type="term" value="C:membrane"/>
    <property type="evidence" value="ECO:0007669"/>
    <property type="project" value="InterPro"/>
</dbReference>
<dbReference type="Gene3D" id="3.30.565.10">
    <property type="entry name" value="Histidine kinase-like ATPase, C-terminal domain"/>
    <property type="match status" value="1"/>
</dbReference>
<comment type="caution">
    <text evidence="13">The sequence shown here is derived from an EMBL/GenBank/DDBJ whole genome shotgun (WGS) entry which is preliminary data.</text>
</comment>
<comment type="catalytic activity">
    <reaction evidence="1">
        <text>ATP + protein L-histidine = ADP + protein N-phospho-L-histidine.</text>
        <dbReference type="EC" id="2.7.13.3"/>
    </reaction>
</comment>
<dbReference type="SMART" id="SM00387">
    <property type="entry name" value="HATPase_c"/>
    <property type="match status" value="1"/>
</dbReference>
<dbReference type="InterPro" id="IPR005467">
    <property type="entry name" value="His_kinase_dom"/>
</dbReference>
<keyword evidence="3" id="KW-0597">Phosphoprotein</keyword>
<dbReference type="SUPFAM" id="SSF55874">
    <property type="entry name" value="ATPase domain of HSP90 chaperone/DNA topoisomerase II/histidine kinase"/>
    <property type="match status" value="1"/>
</dbReference>
<keyword evidence="5" id="KW-0547">Nucleotide-binding</keyword>
<dbReference type="Proteomes" id="UP000233387">
    <property type="component" value="Unassembled WGS sequence"/>
</dbReference>
<dbReference type="InterPro" id="IPR036890">
    <property type="entry name" value="HATPase_C_sf"/>
</dbReference>
<keyword evidence="11" id="KW-1133">Transmembrane helix</keyword>
<evidence type="ECO:0000256" key="8">
    <source>
        <dbReference type="ARBA" id="ARBA00023012"/>
    </source>
</evidence>
<evidence type="ECO:0000256" key="5">
    <source>
        <dbReference type="ARBA" id="ARBA00022741"/>
    </source>
</evidence>
<dbReference type="Gene3D" id="1.25.40.10">
    <property type="entry name" value="Tetratricopeptide repeat domain"/>
    <property type="match status" value="1"/>
</dbReference>
<keyword evidence="11" id="KW-0812">Transmembrane</keyword>
<dbReference type="Gene3D" id="1.20.5.1930">
    <property type="match status" value="1"/>
</dbReference>
<dbReference type="Pfam" id="PF13424">
    <property type="entry name" value="TPR_12"/>
    <property type="match status" value="1"/>
</dbReference>
<keyword evidence="9" id="KW-0802">TPR repeat</keyword>
<dbReference type="CDD" id="cd16917">
    <property type="entry name" value="HATPase_UhpB-NarQ-NarX-like"/>
    <property type="match status" value="1"/>
</dbReference>
<evidence type="ECO:0000256" key="9">
    <source>
        <dbReference type="PROSITE-ProRule" id="PRU00339"/>
    </source>
</evidence>
<dbReference type="PROSITE" id="PS50005">
    <property type="entry name" value="TPR"/>
    <property type="match status" value="1"/>
</dbReference>
<dbReference type="InterPro" id="IPR011712">
    <property type="entry name" value="Sig_transdc_His_kin_sub3_dim/P"/>
</dbReference>
<dbReference type="SUPFAM" id="SSF48452">
    <property type="entry name" value="TPR-like"/>
    <property type="match status" value="2"/>
</dbReference>
<keyword evidence="7" id="KW-0067">ATP-binding</keyword>
<evidence type="ECO:0000256" key="11">
    <source>
        <dbReference type="SAM" id="Phobius"/>
    </source>
</evidence>
<keyword evidence="4" id="KW-0808">Transferase</keyword>
<dbReference type="GO" id="GO:0000155">
    <property type="term" value="F:phosphorelay sensor kinase activity"/>
    <property type="evidence" value="ECO:0007669"/>
    <property type="project" value="InterPro"/>
</dbReference>
<reference evidence="13 14" key="1">
    <citation type="submission" date="2017-06" db="EMBL/GenBank/DDBJ databases">
        <title>Raineya orbicola gen. nov., sp. nov. a slightly thermophilic bacterium of the phylum Bacteroidetes and the description of Raineyaceae fam. nov.</title>
        <authorList>
            <person name="Albuquerque L."/>
            <person name="Polonia A.R.M."/>
            <person name="Barroso C."/>
            <person name="Froufe H.J.C."/>
            <person name="Lage O."/>
            <person name="Lobo-Da-Cunha A."/>
            <person name="Egas C."/>
            <person name="Da Costa M.S."/>
        </authorList>
    </citation>
    <scope>NUCLEOTIDE SEQUENCE [LARGE SCALE GENOMIC DNA]</scope>
    <source>
        <strain evidence="13 14">SPSPC-11</strain>
    </source>
</reference>
<keyword evidence="11" id="KW-0472">Membrane</keyword>
<dbReference type="AlphaFoldDB" id="A0A2N3I8M4"/>
<evidence type="ECO:0000256" key="1">
    <source>
        <dbReference type="ARBA" id="ARBA00000085"/>
    </source>
</evidence>
<dbReference type="InterPro" id="IPR050482">
    <property type="entry name" value="Sensor_HK_TwoCompSys"/>
</dbReference>
<dbReference type="GO" id="GO:0046983">
    <property type="term" value="F:protein dimerization activity"/>
    <property type="evidence" value="ECO:0007669"/>
    <property type="project" value="InterPro"/>
</dbReference>
<feature type="transmembrane region" description="Helical" evidence="11">
    <location>
        <begin position="374"/>
        <end position="395"/>
    </location>
</feature>
<dbReference type="GO" id="GO:0005524">
    <property type="term" value="F:ATP binding"/>
    <property type="evidence" value="ECO:0007669"/>
    <property type="project" value="UniProtKB-KW"/>
</dbReference>
<proteinExistence type="predicted"/>
<keyword evidence="8" id="KW-0902">Two-component regulatory system</keyword>
<dbReference type="PROSITE" id="PS50109">
    <property type="entry name" value="HIS_KIN"/>
    <property type="match status" value="1"/>
</dbReference>
<accession>A0A2N3I8M4</accession>
<feature type="domain" description="Histidine kinase" evidence="12">
    <location>
        <begin position="530"/>
        <end position="617"/>
    </location>
</feature>
<feature type="repeat" description="TPR" evidence="9">
    <location>
        <begin position="133"/>
        <end position="166"/>
    </location>
</feature>
<evidence type="ECO:0000313" key="13">
    <source>
        <dbReference type="EMBL" id="PKQ66593.1"/>
    </source>
</evidence>
<protein>
    <recommendedName>
        <fullName evidence="2">histidine kinase</fullName>
        <ecNumber evidence="2">2.7.13.3</ecNumber>
    </recommendedName>
</protein>
<dbReference type="InterPro" id="IPR019734">
    <property type="entry name" value="TPR_rpt"/>
</dbReference>